<evidence type="ECO:0000256" key="3">
    <source>
        <dbReference type="ARBA" id="ARBA00022801"/>
    </source>
</evidence>
<evidence type="ECO:0000256" key="6">
    <source>
        <dbReference type="ARBA" id="ARBA00023125"/>
    </source>
</evidence>
<evidence type="ECO:0000259" key="13">
    <source>
        <dbReference type="PROSITE" id="PS51198"/>
    </source>
</evidence>
<evidence type="ECO:0000256" key="5">
    <source>
        <dbReference type="ARBA" id="ARBA00022840"/>
    </source>
</evidence>
<dbReference type="Pfam" id="PF00580">
    <property type="entry name" value="UvrD-helicase"/>
    <property type="match status" value="1"/>
</dbReference>
<dbReference type="RefSeq" id="WP_155305081.1">
    <property type="nucleotide sequence ID" value="NZ_AP021875.1"/>
</dbReference>
<dbReference type="EC" id="5.6.2.4" evidence="9"/>
<dbReference type="InterPro" id="IPR000212">
    <property type="entry name" value="DNA_helicase_UvrD/REP"/>
</dbReference>
<dbReference type="GO" id="GO:0005829">
    <property type="term" value="C:cytosol"/>
    <property type="evidence" value="ECO:0007669"/>
    <property type="project" value="TreeGrafter"/>
</dbReference>
<comment type="catalytic activity">
    <reaction evidence="8">
        <text>Couples ATP hydrolysis with the unwinding of duplex DNA by translocating in the 3'-5' direction.</text>
        <dbReference type="EC" id="5.6.2.4"/>
    </reaction>
</comment>
<dbReference type="PROSITE" id="PS51198">
    <property type="entry name" value="UVRD_HELICASE_ATP_BIND"/>
    <property type="match status" value="1"/>
</dbReference>
<dbReference type="GO" id="GO:0043138">
    <property type="term" value="F:3'-5' DNA helicase activity"/>
    <property type="evidence" value="ECO:0007669"/>
    <property type="project" value="UniProtKB-EC"/>
</dbReference>
<evidence type="ECO:0000256" key="12">
    <source>
        <dbReference type="PROSITE-ProRule" id="PRU00560"/>
    </source>
</evidence>
<name>A0A5K7Z950_9BACT</name>
<keyword evidence="4 12" id="KW-0347">Helicase</keyword>
<keyword evidence="16" id="KW-1185">Reference proteome</keyword>
<dbReference type="GO" id="GO:0003677">
    <property type="term" value="F:DNA binding"/>
    <property type="evidence" value="ECO:0007669"/>
    <property type="project" value="UniProtKB-KW"/>
</dbReference>
<proteinExistence type="inferred from homology"/>
<dbReference type="Pfam" id="PF13361">
    <property type="entry name" value="UvrD_C"/>
    <property type="match status" value="1"/>
</dbReference>
<dbReference type="Gene3D" id="1.10.486.10">
    <property type="entry name" value="PCRA, domain 4"/>
    <property type="match status" value="1"/>
</dbReference>
<reference evidence="15 16" key="1">
    <citation type="submission" date="2019-11" db="EMBL/GenBank/DDBJ databases">
        <title>Comparative genomics of hydrocarbon-degrading Desulfosarcina strains.</title>
        <authorList>
            <person name="Watanabe M."/>
            <person name="Kojima H."/>
            <person name="Fukui M."/>
        </authorList>
    </citation>
    <scope>NUCLEOTIDE SEQUENCE [LARGE SCALE GENOMIC DNA]</scope>
    <source>
        <strain evidence="15 16">PP31</strain>
    </source>
</reference>
<keyword evidence="6" id="KW-0238">DNA-binding</keyword>
<evidence type="ECO:0000313" key="16">
    <source>
        <dbReference type="Proteomes" id="UP000427769"/>
    </source>
</evidence>
<dbReference type="CDD" id="cd17932">
    <property type="entry name" value="DEXQc_UvrD"/>
    <property type="match status" value="1"/>
</dbReference>
<keyword evidence="7" id="KW-0413">Isomerase</keyword>
<dbReference type="InterPro" id="IPR014016">
    <property type="entry name" value="UvrD-like_ATP-bd"/>
</dbReference>
<dbReference type="InterPro" id="IPR027417">
    <property type="entry name" value="P-loop_NTPase"/>
</dbReference>
<dbReference type="InterPro" id="IPR014017">
    <property type="entry name" value="DNA_helicase_UvrD-like_C"/>
</dbReference>
<sequence>MSEDLNPKQREAAEFKDGIAAVIAVPGSGKTRTMMERIGILVNEYGIPPEHILGLTFTRNAADEMRSRLVPVLGDLSSRVRLSTIHSFCLHLLKTEGRVFEILSGKEQLVFIKKVMKRLRAKDVTVGTVLREISLAKNNIIDPVEFKDLFYGDKTMMQVANIYEAYDEAKSNKLLLDFDDLLLEAYYLLRDNDEIHEKYQGSFRSILVDEFQDLNPVQFALLRLLIREDTDHDPSSFWVAGDDHQAIYSFTGASVGNIINFQAMFPGSRQFILDLNYRSTPQILRACQNLIQYNVKQIHKDLKTDNPDGDDVIVLEASNEETEALGVVNEIVDLVERRGYQHSDIAVLYRANFQSRYVEEAFLQNKIPYHIQNGQTFYDRREVRCLLDYLRVINKPDSDEGDEALLNILNVPVRYVSNKVKDQLKGYCRERGIHLYQGLKSMIIGTPYVRKLVKELVYFMEPLIGNAKSLEPVQVIQQIRTAFDYDRFIVDEDIPSPDDVKISNINQLQLAAVRYSTIAAFLAYTDSFQDEAVADDKQGVSLMTVHKAKGLEFPVVFVIGLVEGLMPSGKGNLEEERRICFVAISRAMHLLFLSYPLNYLGQPSKKSIFLDEIIGNRQPAFDKSAA</sequence>
<protein>
    <recommendedName>
        <fullName evidence="9">DNA 3'-5' helicase</fullName>
        <ecNumber evidence="9">5.6.2.4</ecNumber>
    </recommendedName>
    <alternativeName>
        <fullName evidence="10">DNA 3'-5' helicase II</fullName>
    </alternativeName>
</protein>
<keyword evidence="2 12" id="KW-0547">Nucleotide-binding</keyword>
<feature type="binding site" evidence="12">
    <location>
        <begin position="24"/>
        <end position="31"/>
    </location>
    <ligand>
        <name>ATP</name>
        <dbReference type="ChEBI" id="CHEBI:30616"/>
    </ligand>
</feature>
<evidence type="ECO:0000256" key="7">
    <source>
        <dbReference type="ARBA" id="ARBA00023235"/>
    </source>
</evidence>
<dbReference type="SUPFAM" id="SSF52540">
    <property type="entry name" value="P-loop containing nucleoside triphosphate hydrolases"/>
    <property type="match status" value="1"/>
</dbReference>
<comment type="similarity">
    <text evidence="1">Belongs to the helicase family. UvrD subfamily.</text>
</comment>
<dbReference type="GO" id="GO:0000725">
    <property type="term" value="P:recombinational repair"/>
    <property type="evidence" value="ECO:0007669"/>
    <property type="project" value="TreeGrafter"/>
</dbReference>
<evidence type="ECO:0000313" key="15">
    <source>
        <dbReference type="EMBL" id="BBO76231.1"/>
    </source>
</evidence>
<dbReference type="PANTHER" id="PTHR11070">
    <property type="entry name" value="UVRD / RECB / PCRA DNA HELICASE FAMILY MEMBER"/>
    <property type="match status" value="1"/>
</dbReference>
<evidence type="ECO:0000256" key="2">
    <source>
        <dbReference type="ARBA" id="ARBA00022741"/>
    </source>
</evidence>
<organism evidence="15 16">
    <name type="scientific">Desulfosarcina widdelii</name>
    <dbReference type="NCBI Taxonomy" id="947919"/>
    <lineage>
        <taxon>Bacteria</taxon>
        <taxon>Pseudomonadati</taxon>
        <taxon>Thermodesulfobacteriota</taxon>
        <taxon>Desulfobacteria</taxon>
        <taxon>Desulfobacterales</taxon>
        <taxon>Desulfosarcinaceae</taxon>
        <taxon>Desulfosarcina</taxon>
    </lineage>
</organism>
<evidence type="ECO:0000256" key="8">
    <source>
        <dbReference type="ARBA" id="ARBA00034617"/>
    </source>
</evidence>
<dbReference type="InterPro" id="IPR013986">
    <property type="entry name" value="DExx_box_DNA_helicase_dom_sf"/>
</dbReference>
<keyword evidence="3 12" id="KW-0378">Hydrolase</keyword>
<gene>
    <name evidence="15" type="ORF">DSCW_36480</name>
</gene>
<dbReference type="Gene3D" id="3.40.50.300">
    <property type="entry name" value="P-loop containing nucleotide triphosphate hydrolases"/>
    <property type="match status" value="2"/>
</dbReference>
<dbReference type="PROSITE" id="PS51217">
    <property type="entry name" value="UVRD_HELICASE_CTER"/>
    <property type="match status" value="1"/>
</dbReference>
<dbReference type="Proteomes" id="UP000427769">
    <property type="component" value="Chromosome"/>
</dbReference>
<dbReference type="PANTHER" id="PTHR11070:SF2">
    <property type="entry name" value="ATP-DEPENDENT DNA HELICASE SRS2"/>
    <property type="match status" value="1"/>
</dbReference>
<dbReference type="GO" id="GO:0005524">
    <property type="term" value="F:ATP binding"/>
    <property type="evidence" value="ECO:0007669"/>
    <property type="project" value="UniProtKB-UniRule"/>
</dbReference>
<evidence type="ECO:0000259" key="14">
    <source>
        <dbReference type="PROSITE" id="PS51217"/>
    </source>
</evidence>
<dbReference type="Gene3D" id="1.10.10.160">
    <property type="match status" value="1"/>
</dbReference>
<dbReference type="EMBL" id="AP021875">
    <property type="protein sequence ID" value="BBO76231.1"/>
    <property type="molecule type" value="Genomic_DNA"/>
</dbReference>
<evidence type="ECO:0000256" key="1">
    <source>
        <dbReference type="ARBA" id="ARBA00009922"/>
    </source>
</evidence>
<dbReference type="OrthoDB" id="9810135at2"/>
<comment type="catalytic activity">
    <reaction evidence="11">
        <text>ATP + H2O = ADP + phosphate + H(+)</text>
        <dbReference type="Rhea" id="RHEA:13065"/>
        <dbReference type="ChEBI" id="CHEBI:15377"/>
        <dbReference type="ChEBI" id="CHEBI:15378"/>
        <dbReference type="ChEBI" id="CHEBI:30616"/>
        <dbReference type="ChEBI" id="CHEBI:43474"/>
        <dbReference type="ChEBI" id="CHEBI:456216"/>
        <dbReference type="EC" id="5.6.2.4"/>
    </reaction>
</comment>
<keyword evidence="5 12" id="KW-0067">ATP-binding</keyword>
<dbReference type="AlphaFoldDB" id="A0A5K7Z950"/>
<evidence type="ECO:0000256" key="11">
    <source>
        <dbReference type="ARBA" id="ARBA00048988"/>
    </source>
</evidence>
<evidence type="ECO:0000256" key="10">
    <source>
        <dbReference type="ARBA" id="ARBA00034923"/>
    </source>
</evidence>
<dbReference type="GO" id="GO:0016887">
    <property type="term" value="F:ATP hydrolysis activity"/>
    <property type="evidence" value="ECO:0007669"/>
    <property type="project" value="RHEA"/>
</dbReference>
<evidence type="ECO:0000256" key="9">
    <source>
        <dbReference type="ARBA" id="ARBA00034808"/>
    </source>
</evidence>
<dbReference type="KEGG" id="dwd:DSCW_36480"/>
<feature type="domain" description="UvrD-like helicase C-terminal" evidence="14">
    <location>
        <begin position="281"/>
        <end position="550"/>
    </location>
</feature>
<feature type="domain" description="UvrD-like helicase ATP-binding" evidence="13">
    <location>
        <begin position="3"/>
        <end position="280"/>
    </location>
</feature>
<evidence type="ECO:0000256" key="4">
    <source>
        <dbReference type="ARBA" id="ARBA00022806"/>
    </source>
</evidence>
<accession>A0A5K7Z950</accession>